<reference evidence="2 3" key="1">
    <citation type="journal article" date="2019" name="Int. J. Syst. Evol. Microbiol.">
        <title>The Global Catalogue of Microorganisms (GCM) 10K type strain sequencing project: providing services to taxonomists for standard genome sequencing and annotation.</title>
        <authorList>
            <consortium name="The Broad Institute Genomics Platform"/>
            <consortium name="The Broad Institute Genome Sequencing Center for Infectious Disease"/>
            <person name="Wu L."/>
            <person name="Ma J."/>
        </authorList>
    </citation>
    <scope>NUCLEOTIDE SEQUENCE [LARGE SCALE GENOMIC DNA]</scope>
    <source>
        <strain evidence="2 3">JCM 14303</strain>
    </source>
</reference>
<keyword evidence="3" id="KW-1185">Reference proteome</keyword>
<name>A0ABN2AFX3_9ACTN</name>
<dbReference type="InterPro" id="IPR029068">
    <property type="entry name" value="Glyas_Bleomycin-R_OHBP_Dase"/>
</dbReference>
<dbReference type="Proteomes" id="UP001500363">
    <property type="component" value="Unassembled WGS sequence"/>
</dbReference>
<dbReference type="EMBL" id="BAAANC010000001">
    <property type="protein sequence ID" value="GAA1518140.1"/>
    <property type="molecule type" value="Genomic_DNA"/>
</dbReference>
<sequence>MTTRLQALCFDANDPELLARFWAGVLRLEVADDPSGGKVLLPADELGFPLRFLPVPNEKWGHNQMHFDLTSATEEEQQATVARALELGGRLHDVGPDFDEPHVVLEDPEGNEFCVIEPGNNFLANTGFIGALSSDGSQAVGYFWSKALDWPLVWDQDEETAIQSPQGGSKISWGGPPFNEKLGRNRLHLHLAPPAGGDARAEADRLTALGATLVGEVDGGFELTDPDGNEFRVVTG</sequence>
<comment type="caution">
    <text evidence="2">The sequence shown here is derived from an EMBL/GenBank/DDBJ whole genome shotgun (WGS) entry which is preliminary data.</text>
</comment>
<gene>
    <name evidence="2" type="ORF">GCM10009741_17230</name>
</gene>
<dbReference type="RefSeq" id="WP_344171742.1">
    <property type="nucleotide sequence ID" value="NZ_BAAANC010000001.1"/>
</dbReference>
<dbReference type="Gene3D" id="3.10.180.10">
    <property type="entry name" value="2,3-Dihydroxybiphenyl 1,2-Dioxygenase, domain 1"/>
    <property type="match status" value="2"/>
</dbReference>
<dbReference type="InterPro" id="IPR041581">
    <property type="entry name" value="Glyoxalase_6"/>
</dbReference>
<dbReference type="SUPFAM" id="SSF54593">
    <property type="entry name" value="Glyoxalase/Bleomycin resistance protein/Dihydroxybiphenyl dioxygenase"/>
    <property type="match status" value="2"/>
</dbReference>
<organism evidence="2 3">
    <name type="scientific">Kribbella lupini</name>
    <dbReference type="NCBI Taxonomy" id="291602"/>
    <lineage>
        <taxon>Bacteria</taxon>
        <taxon>Bacillati</taxon>
        <taxon>Actinomycetota</taxon>
        <taxon>Actinomycetes</taxon>
        <taxon>Propionibacteriales</taxon>
        <taxon>Kribbellaceae</taxon>
        <taxon>Kribbella</taxon>
    </lineage>
</organism>
<protein>
    <submittedName>
        <fullName evidence="2">VOC family protein</fullName>
    </submittedName>
</protein>
<dbReference type="PANTHER" id="PTHR35908:SF1">
    <property type="entry name" value="CONSERVED PROTEIN"/>
    <property type="match status" value="1"/>
</dbReference>
<proteinExistence type="predicted"/>
<dbReference type="PROSITE" id="PS51819">
    <property type="entry name" value="VOC"/>
    <property type="match status" value="1"/>
</dbReference>
<evidence type="ECO:0000259" key="1">
    <source>
        <dbReference type="PROSITE" id="PS51819"/>
    </source>
</evidence>
<accession>A0ABN2AFX3</accession>
<feature type="domain" description="VOC" evidence="1">
    <location>
        <begin position="4"/>
        <end position="118"/>
    </location>
</feature>
<evidence type="ECO:0000313" key="3">
    <source>
        <dbReference type="Proteomes" id="UP001500363"/>
    </source>
</evidence>
<dbReference type="Pfam" id="PF18029">
    <property type="entry name" value="Glyoxalase_6"/>
    <property type="match status" value="2"/>
</dbReference>
<evidence type="ECO:0000313" key="2">
    <source>
        <dbReference type="EMBL" id="GAA1518140.1"/>
    </source>
</evidence>
<dbReference type="PANTHER" id="PTHR35908">
    <property type="entry name" value="HYPOTHETICAL FUSION PROTEIN"/>
    <property type="match status" value="1"/>
</dbReference>
<dbReference type="CDD" id="cd06587">
    <property type="entry name" value="VOC"/>
    <property type="match status" value="1"/>
</dbReference>
<dbReference type="InterPro" id="IPR037523">
    <property type="entry name" value="VOC_core"/>
</dbReference>